<dbReference type="PANTHER" id="PTHR45947">
    <property type="entry name" value="SULFOQUINOVOSYL TRANSFERASE SQD2"/>
    <property type="match status" value="1"/>
</dbReference>
<sequence>MEDEKLSIAHFSWEYPPRMVGGLGTFATELTRKFTEHGHKITVFTLNDGNKFKPSEEWRGITVHRPMITNLTKPLDVITNSELQSWGRGLKFFSDIFSYNTLSASKLVNDLVRQRGYHFDVLHSHDWLGIIGGVISKDELDLPLVFHVHSTEFGRSLGGGSRTVADLEKMGYENADVVITVSNAMKRELESLGMRGKTEVCWNGVDPSKYDPSKINKDKLKALRQRYGLKDTDLVVFFVGRLVEVKGVDKLVRAFSHVASKVPNAKLVILGTGGMQDKLVRLAEDLGISSKVIFRFEFVPEEERILHYALADVAVFPSLYEPFGIVCTEAMSMQVPVVVGAKGTSGLAEQIIDSGPEQCGRHANPWSIDDLASKIIEILEMTPEERMRLGENGRNRVLKEFTWESVYNRILDIYRRVAR</sequence>
<keyword evidence="3" id="KW-0808">Transferase</keyword>
<reference evidence="3" key="1">
    <citation type="journal article" date="2006" name="FEMS Microbiol. Ecol.">
        <title>Uncultured Archaea in a hydrothermal microbial assemblage: phylogenetic diversity and characterization of a genome fragment from a euryarchaeote.</title>
        <authorList>
            <person name="Moussard H."/>
            <person name="Moreira D."/>
            <person name="Cambon-Bonavita M.A."/>
            <person name="Lopez-Garcia P."/>
            <person name="Jeanthon C."/>
        </authorList>
    </citation>
    <scope>NUCLEOTIDE SEQUENCE</scope>
</reference>
<name>Q3SB93_9EURY</name>
<dbReference type="PANTHER" id="PTHR45947:SF3">
    <property type="entry name" value="SULFOQUINOVOSYL TRANSFERASE SQD2"/>
    <property type="match status" value="1"/>
</dbReference>
<dbReference type="EMBL" id="DQ078753">
    <property type="protein sequence ID" value="AAZ32117.1"/>
    <property type="molecule type" value="Genomic_DNA"/>
</dbReference>
<dbReference type="Gene3D" id="3.40.50.2000">
    <property type="entry name" value="Glycogen Phosphorylase B"/>
    <property type="match status" value="2"/>
</dbReference>
<dbReference type="AlphaFoldDB" id="Q3SB93"/>
<dbReference type="Pfam" id="PF13439">
    <property type="entry name" value="Glyco_transf_4"/>
    <property type="match status" value="1"/>
</dbReference>
<feature type="domain" description="Glycosyltransferase subfamily 4-like N-terminal" evidence="2">
    <location>
        <begin position="20"/>
        <end position="208"/>
    </location>
</feature>
<evidence type="ECO:0000313" key="3">
    <source>
        <dbReference type="EMBL" id="AAZ32117.1"/>
    </source>
</evidence>
<dbReference type="CDD" id="cd03801">
    <property type="entry name" value="GT4_PimA-like"/>
    <property type="match status" value="1"/>
</dbReference>
<protein>
    <submittedName>
        <fullName evidence="3">Glycosyl transferase</fullName>
    </submittedName>
</protein>
<dbReference type="InterPro" id="IPR050194">
    <property type="entry name" value="Glycosyltransferase_grp1"/>
</dbReference>
<dbReference type="SUPFAM" id="SSF53756">
    <property type="entry name" value="UDP-Glycosyltransferase/glycogen phosphorylase"/>
    <property type="match status" value="1"/>
</dbReference>
<proteinExistence type="predicted"/>
<organism evidence="3">
    <name type="scientific">uncultured euryarchaeote Alv-FOS5</name>
    <dbReference type="NCBI Taxonomy" id="337891"/>
    <lineage>
        <taxon>Archaea</taxon>
        <taxon>Methanobacteriati</taxon>
        <taxon>Methanobacteriota</taxon>
        <taxon>environmental samples</taxon>
    </lineage>
</organism>
<dbReference type="CAZy" id="GT4">
    <property type="family name" value="Glycosyltransferase Family 4"/>
</dbReference>
<evidence type="ECO:0000259" key="2">
    <source>
        <dbReference type="Pfam" id="PF13439"/>
    </source>
</evidence>
<feature type="domain" description="Glycosyl transferase family 1" evidence="1">
    <location>
        <begin position="223"/>
        <end position="396"/>
    </location>
</feature>
<dbReference type="Pfam" id="PF00534">
    <property type="entry name" value="Glycos_transf_1"/>
    <property type="match status" value="1"/>
</dbReference>
<accession>Q3SB93</accession>
<evidence type="ECO:0000259" key="1">
    <source>
        <dbReference type="Pfam" id="PF00534"/>
    </source>
</evidence>
<dbReference type="InterPro" id="IPR001296">
    <property type="entry name" value="Glyco_trans_1"/>
</dbReference>
<dbReference type="GO" id="GO:0016757">
    <property type="term" value="F:glycosyltransferase activity"/>
    <property type="evidence" value="ECO:0007669"/>
    <property type="project" value="InterPro"/>
</dbReference>
<dbReference type="InterPro" id="IPR028098">
    <property type="entry name" value="Glyco_trans_4-like_N"/>
</dbReference>